<evidence type="ECO:0000256" key="1">
    <source>
        <dbReference type="ARBA" id="ARBA00009922"/>
    </source>
</evidence>
<evidence type="ECO:0000313" key="15">
    <source>
        <dbReference type="Proteomes" id="UP000179266"/>
    </source>
</evidence>
<comment type="catalytic activity">
    <reaction evidence="10">
        <text>ATP + H2O = ADP + phosphate + H(+)</text>
        <dbReference type="Rhea" id="RHEA:13065"/>
        <dbReference type="ChEBI" id="CHEBI:15377"/>
        <dbReference type="ChEBI" id="CHEBI:15378"/>
        <dbReference type="ChEBI" id="CHEBI:30616"/>
        <dbReference type="ChEBI" id="CHEBI:43474"/>
        <dbReference type="ChEBI" id="CHEBI:456216"/>
        <dbReference type="EC" id="5.6.2.4"/>
    </reaction>
</comment>
<evidence type="ECO:0000256" key="11">
    <source>
        <dbReference type="PROSITE-ProRule" id="PRU00560"/>
    </source>
</evidence>
<dbReference type="AlphaFoldDB" id="A0A1F7RW47"/>
<dbReference type="GO" id="GO:0005524">
    <property type="term" value="F:ATP binding"/>
    <property type="evidence" value="ECO:0007669"/>
    <property type="project" value="UniProtKB-UniRule"/>
</dbReference>
<dbReference type="InterPro" id="IPR014017">
    <property type="entry name" value="DNA_helicase_UvrD-like_C"/>
</dbReference>
<dbReference type="InterPro" id="IPR014016">
    <property type="entry name" value="UvrD-like_ATP-bd"/>
</dbReference>
<dbReference type="PROSITE" id="PS51217">
    <property type="entry name" value="UVRD_HELICASE_CTER"/>
    <property type="match status" value="1"/>
</dbReference>
<accession>A0A1F7RW47</accession>
<sequence length="675" mass="78794">MKALNTHSLNPEQLKAATIPCGPVLVFAGAGSGKTRVIVYRIGFLMSKMDFNSNNIIAVTFTNKAADEMKNRVAQLVGTERARKLIVSTFHSLCTRILRKDIHLLNRKNQFIIYDDSDQLGLLRNIAREININNQKFDLKRILYNISSAKNRLQTPAEYQQDVDDGYELATKIMFEKYELMLKRFNALDFDDLLVYTIRLFNDHPDCLQKYQNLFQHILVDEYQDTNELQYLLIKQLGRSHRNVFVVGDDDQSIYGWRGAQPDNLFKFEKDFPGTQVIILDQNYRSTNTILKAANAVIAKNQKRNPKNLWSEKSSGEKIRIFECEDEIKEAECMVDNILQKKILKKLQSSNFAIFYRTNYQSRIIEETLRMRRLPYSLLGGIQFYDRKEVKDIHAYLKFFVNQDDNNNLLRIINYPRRGLGDQTVETLDSFALSKNISIYEAMVSCDGIPALQKATQEKIKQFVELIEKYRKKILKPGLANTLRNFMDEIGLRDELQKECKSPTEFQHRWDNSEEAIHAVEHFELMEGKGIKEYLDRIALFSDIDNDRLSKLERDDTVKLITLHGAKGLEFPHVYIVGLEEDILPHLRSSENDNTMQEERRLFYVGITRAQETLTISFAKTRRKYGKIYYRTPSRFLNEIPDELVLKNAEQEEVSEDDEKMIAKEYLTRIKELLN</sequence>
<feature type="binding site" evidence="11">
    <location>
        <begin position="28"/>
        <end position="35"/>
    </location>
    <ligand>
        <name>ATP</name>
        <dbReference type="ChEBI" id="CHEBI:30616"/>
    </ligand>
</feature>
<evidence type="ECO:0000256" key="2">
    <source>
        <dbReference type="ARBA" id="ARBA00022741"/>
    </source>
</evidence>
<dbReference type="GO" id="GO:0000725">
    <property type="term" value="P:recombinational repair"/>
    <property type="evidence" value="ECO:0007669"/>
    <property type="project" value="TreeGrafter"/>
</dbReference>
<comment type="catalytic activity">
    <reaction evidence="8">
        <text>Couples ATP hydrolysis with the unwinding of duplex DNA by translocating in the 3'-5' direction.</text>
        <dbReference type="EC" id="5.6.2.4"/>
    </reaction>
</comment>
<keyword evidence="3 11" id="KW-0378">Hydrolase</keyword>
<evidence type="ECO:0000256" key="10">
    <source>
        <dbReference type="ARBA" id="ARBA00048988"/>
    </source>
</evidence>
<evidence type="ECO:0000256" key="5">
    <source>
        <dbReference type="ARBA" id="ARBA00022840"/>
    </source>
</evidence>
<dbReference type="Gene3D" id="1.10.486.10">
    <property type="entry name" value="PCRA, domain 4"/>
    <property type="match status" value="1"/>
</dbReference>
<evidence type="ECO:0000256" key="3">
    <source>
        <dbReference type="ARBA" id="ARBA00022801"/>
    </source>
</evidence>
<keyword evidence="5 11" id="KW-0067">ATP-binding</keyword>
<dbReference type="GO" id="GO:0043138">
    <property type="term" value="F:3'-5' DNA helicase activity"/>
    <property type="evidence" value="ECO:0007669"/>
    <property type="project" value="UniProtKB-EC"/>
</dbReference>
<comment type="similarity">
    <text evidence="1">Belongs to the helicase family. UvrD subfamily.</text>
</comment>
<dbReference type="InterPro" id="IPR013986">
    <property type="entry name" value="DExx_box_DNA_helicase_dom_sf"/>
</dbReference>
<evidence type="ECO:0000256" key="9">
    <source>
        <dbReference type="ARBA" id="ARBA00034808"/>
    </source>
</evidence>
<evidence type="ECO:0000259" key="12">
    <source>
        <dbReference type="PROSITE" id="PS51198"/>
    </source>
</evidence>
<reference evidence="14 15" key="1">
    <citation type="journal article" date="2016" name="Nat. Commun.">
        <title>Thousands of microbial genomes shed light on interconnected biogeochemical processes in an aquifer system.</title>
        <authorList>
            <person name="Anantharaman K."/>
            <person name="Brown C.T."/>
            <person name="Hug L.A."/>
            <person name="Sharon I."/>
            <person name="Castelle C.J."/>
            <person name="Probst A.J."/>
            <person name="Thomas B.C."/>
            <person name="Singh A."/>
            <person name="Wilkins M.J."/>
            <person name="Karaoz U."/>
            <person name="Brodie E.L."/>
            <person name="Williams K.H."/>
            <person name="Hubbard S.S."/>
            <person name="Banfield J.F."/>
        </authorList>
    </citation>
    <scope>NUCLEOTIDE SEQUENCE [LARGE SCALE GENOMIC DNA]</scope>
</reference>
<dbReference type="Gene3D" id="1.10.10.160">
    <property type="match status" value="1"/>
</dbReference>
<dbReference type="CDD" id="cd18807">
    <property type="entry name" value="SF1_C_UvrD"/>
    <property type="match status" value="1"/>
</dbReference>
<gene>
    <name evidence="14" type="ORF">A2161_14995</name>
</gene>
<protein>
    <recommendedName>
        <fullName evidence="9">DNA 3'-5' helicase</fullName>
        <ecNumber evidence="9">5.6.2.4</ecNumber>
    </recommendedName>
</protein>
<name>A0A1F7RW47_9BACT</name>
<feature type="domain" description="UvrD-like helicase ATP-binding" evidence="12">
    <location>
        <begin position="7"/>
        <end position="287"/>
    </location>
</feature>
<dbReference type="CDD" id="cd17932">
    <property type="entry name" value="DEXQc_UvrD"/>
    <property type="match status" value="1"/>
</dbReference>
<keyword evidence="4 11" id="KW-0347">Helicase</keyword>
<dbReference type="PANTHER" id="PTHR11070:SF2">
    <property type="entry name" value="ATP-DEPENDENT DNA HELICASE SRS2"/>
    <property type="match status" value="1"/>
</dbReference>
<evidence type="ECO:0000313" key="14">
    <source>
        <dbReference type="EMBL" id="OGL45773.1"/>
    </source>
</evidence>
<dbReference type="EMBL" id="MGDD01000161">
    <property type="protein sequence ID" value="OGL45773.1"/>
    <property type="molecule type" value="Genomic_DNA"/>
</dbReference>
<evidence type="ECO:0000256" key="6">
    <source>
        <dbReference type="ARBA" id="ARBA00023125"/>
    </source>
</evidence>
<proteinExistence type="inferred from homology"/>
<dbReference type="GO" id="GO:0016887">
    <property type="term" value="F:ATP hydrolysis activity"/>
    <property type="evidence" value="ECO:0007669"/>
    <property type="project" value="RHEA"/>
</dbReference>
<dbReference type="GO" id="GO:0003677">
    <property type="term" value="F:DNA binding"/>
    <property type="evidence" value="ECO:0007669"/>
    <property type="project" value="UniProtKB-KW"/>
</dbReference>
<keyword evidence="7" id="KW-0413">Isomerase</keyword>
<dbReference type="EC" id="5.6.2.4" evidence="9"/>
<dbReference type="Pfam" id="PF00580">
    <property type="entry name" value="UvrD-helicase"/>
    <property type="match status" value="1"/>
</dbReference>
<evidence type="ECO:0000259" key="13">
    <source>
        <dbReference type="PROSITE" id="PS51217"/>
    </source>
</evidence>
<keyword evidence="2 11" id="KW-0547">Nucleotide-binding</keyword>
<dbReference type="Proteomes" id="UP000179266">
    <property type="component" value="Unassembled WGS sequence"/>
</dbReference>
<organism evidence="14 15">
    <name type="scientific">Candidatus Schekmanbacteria bacterium RBG_13_48_7</name>
    <dbReference type="NCBI Taxonomy" id="1817878"/>
    <lineage>
        <taxon>Bacteria</taxon>
        <taxon>Candidatus Schekmaniibacteriota</taxon>
    </lineage>
</organism>
<dbReference type="InterPro" id="IPR027417">
    <property type="entry name" value="P-loop_NTPase"/>
</dbReference>
<evidence type="ECO:0000256" key="7">
    <source>
        <dbReference type="ARBA" id="ARBA00023235"/>
    </source>
</evidence>
<dbReference type="InterPro" id="IPR000212">
    <property type="entry name" value="DNA_helicase_UvrD/REP"/>
</dbReference>
<dbReference type="PANTHER" id="PTHR11070">
    <property type="entry name" value="UVRD / RECB / PCRA DNA HELICASE FAMILY MEMBER"/>
    <property type="match status" value="1"/>
</dbReference>
<dbReference type="Gene3D" id="3.40.50.300">
    <property type="entry name" value="P-loop containing nucleotide triphosphate hydrolases"/>
    <property type="match status" value="2"/>
</dbReference>
<feature type="domain" description="UvrD-like helicase C-terminal" evidence="13">
    <location>
        <begin position="288"/>
        <end position="568"/>
    </location>
</feature>
<dbReference type="GO" id="GO:0005829">
    <property type="term" value="C:cytosol"/>
    <property type="evidence" value="ECO:0007669"/>
    <property type="project" value="TreeGrafter"/>
</dbReference>
<dbReference type="SUPFAM" id="SSF52540">
    <property type="entry name" value="P-loop containing nucleoside triphosphate hydrolases"/>
    <property type="match status" value="1"/>
</dbReference>
<keyword evidence="6" id="KW-0238">DNA-binding</keyword>
<comment type="caution">
    <text evidence="14">The sequence shown here is derived from an EMBL/GenBank/DDBJ whole genome shotgun (WGS) entry which is preliminary data.</text>
</comment>
<dbReference type="Pfam" id="PF13361">
    <property type="entry name" value="UvrD_C"/>
    <property type="match status" value="1"/>
</dbReference>
<dbReference type="PROSITE" id="PS51198">
    <property type="entry name" value="UVRD_HELICASE_ATP_BIND"/>
    <property type="match status" value="1"/>
</dbReference>
<evidence type="ECO:0000256" key="4">
    <source>
        <dbReference type="ARBA" id="ARBA00022806"/>
    </source>
</evidence>
<evidence type="ECO:0000256" key="8">
    <source>
        <dbReference type="ARBA" id="ARBA00034617"/>
    </source>
</evidence>